<feature type="active site" description="Charge relay system" evidence="5">
    <location>
        <position position="403"/>
    </location>
</feature>
<dbReference type="EMBL" id="JAFFZE010000006">
    <property type="protein sequence ID" value="MCT2582855.1"/>
    <property type="molecule type" value="Genomic_DNA"/>
</dbReference>
<feature type="signal peptide" evidence="6">
    <location>
        <begin position="1"/>
        <end position="26"/>
    </location>
</feature>
<dbReference type="PROSITE" id="PS00137">
    <property type="entry name" value="SUBTILASE_HIS"/>
    <property type="match status" value="1"/>
</dbReference>
<gene>
    <name evidence="8" type="ORF">JT362_06950</name>
</gene>
<dbReference type="InterPro" id="IPR022398">
    <property type="entry name" value="Peptidase_S8_His-AS"/>
</dbReference>
<feature type="active site" description="Charge relay system" evidence="5">
    <location>
        <position position="233"/>
    </location>
</feature>
<evidence type="ECO:0000256" key="4">
    <source>
        <dbReference type="ARBA" id="ARBA00022825"/>
    </source>
</evidence>
<dbReference type="InterPro" id="IPR036852">
    <property type="entry name" value="Peptidase_S8/S53_dom_sf"/>
</dbReference>
<dbReference type="InterPro" id="IPR013783">
    <property type="entry name" value="Ig-like_fold"/>
</dbReference>
<proteinExistence type="inferred from homology"/>
<evidence type="ECO:0000259" key="7">
    <source>
        <dbReference type="Pfam" id="PF00082"/>
    </source>
</evidence>
<feature type="domain" description="Peptidase S8/S53" evidence="7">
    <location>
        <begin position="191"/>
        <end position="449"/>
    </location>
</feature>
<dbReference type="InterPro" id="IPR015500">
    <property type="entry name" value="Peptidase_S8_subtilisin-rel"/>
</dbReference>
<comment type="similarity">
    <text evidence="1 5">Belongs to the peptidase S8 family.</text>
</comment>
<evidence type="ECO:0000256" key="6">
    <source>
        <dbReference type="SAM" id="SignalP"/>
    </source>
</evidence>
<evidence type="ECO:0000256" key="2">
    <source>
        <dbReference type="ARBA" id="ARBA00022670"/>
    </source>
</evidence>
<organism evidence="8 9">
    <name type="scientific">Actinophytocola gossypii</name>
    <dbReference type="NCBI Taxonomy" id="2812003"/>
    <lineage>
        <taxon>Bacteria</taxon>
        <taxon>Bacillati</taxon>
        <taxon>Actinomycetota</taxon>
        <taxon>Actinomycetes</taxon>
        <taxon>Pseudonocardiales</taxon>
        <taxon>Pseudonocardiaceae</taxon>
    </lineage>
</organism>
<reference evidence="8 9" key="1">
    <citation type="submission" date="2021-02" db="EMBL/GenBank/DDBJ databases">
        <title>Actinophytocola xerophila sp. nov., isolated from soil of cotton cropping field.</title>
        <authorList>
            <person name="Huang R."/>
            <person name="Chen X."/>
            <person name="Ge X."/>
            <person name="Liu W."/>
        </authorList>
    </citation>
    <scope>NUCLEOTIDE SEQUENCE [LARGE SCALE GENOMIC DNA]</scope>
    <source>
        <strain evidence="8 9">S1-96</strain>
    </source>
</reference>
<keyword evidence="4 5" id="KW-0720">Serine protease</keyword>
<keyword evidence="6" id="KW-0732">Signal</keyword>
<protein>
    <submittedName>
        <fullName evidence="8">S8 family serine peptidase</fullName>
    </submittedName>
</protein>
<comment type="caution">
    <text evidence="8">The sequence shown here is derived from an EMBL/GenBank/DDBJ whole genome shotgun (WGS) entry which is preliminary data.</text>
</comment>
<sequence length="1197" mass="125861">MTLRRLAGLLAGAALASTLLTAPAGAEPAGSPTPPAASAHTTVTLVTGDQVRVTDGRVAGVRMAPGREHQPVWRYEANGHEHVLPADAAPLVDSGRVDERLFDVTELLRQGLDDRATDVVPLIVERGLLRGRAFAGGLAEVDTPKDGSAWRRLTSARFGGKVWLNGRVRPTLTESVPRVGAPEAWAAGYRGDGTTVAVLDTGYDANHPDLRGVVVGAKDFTGEGPATVDTVGHGTHVASTIAGRDDRRTGVAPGAELLVGKVLGESGGTEADVIAGMEWAVAQGADVVNMSLGSGPTDGTDLVSQRLNALSESSGTLFVVAAGNYGARGTIGSPGSADRALTVGSVTKDDELSVFTSRGPRLGDHGLKPEITAPGSDIVAARAEGTNPAASVDEDYVRMSGTSMAAPHVAGAAAILAGQHPEWTGEQLKNALVGSAHRLAGIDTYAQGAGRLDVARAVTQPVRARGVLGFGEAWAGGAAELTRTVTYVNDGDTPVTLDLALDVDSDLFTVDSPRVTVPAGSSTEVTVTARVPAEPVGEVSGVLTATGDGITLSTPLTANLPGEAHTLSVRVLPRDGGAVTSLLLLQNEDTGFTMSHHPTGGVATFTVPTGRYRIVGRTLDYEPMSDTLYVHPTGLVDRDTEVVVDTGDGEEVTVDLDDPEARPQHGGGHAVSSEVDGVLASMTRTNYVSRRAKLYTIGGPRLHGVALHHFSYWAPPMATVTVEGPGGFEFEDTYVASYPRLEGVLTAEVVPVGKADRAAIDAAGDVRGKIALISPPDWANPAYPPGEQLRDGIDLLAERGAKLVLSFYNPLIGLDEYPRLALPVVLLFGMADMRDLDTLLDAGPVQTTVTGRRTSPSAYFLADAVYGRIPAGHAFRFHREGLGRIDRTLVDTLPADVYRYTPATFGRDGFQAGADVELDFPAHRTDYVTPGTSLSMFAVGAFGDVEAAVETTIPVTLRRGERRTSRVFAAPFGPELTRPYTSAQDGEPIPWAYREGDRLTLSVPMFADSDPGNVSGFDRTQRGSTVVREGTRVIAARDDEAGLGTFDLPPGPGWFQVVAAAERPASLLLEPALSTRTRAVWSFRAGAGTDERVALPFLDVRFDLPLDDHNRAPAGEPVRGEVTVAHQPGSRASRIRDVIVEVSYDEGRTWRRATVHGDRVVVPAGGEPGGYASLRATATDRHGNAVTETVVRAYALR</sequence>
<evidence type="ECO:0000256" key="3">
    <source>
        <dbReference type="ARBA" id="ARBA00022801"/>
    </source>
</evidence>
<name>A0ABT2J4R1_9PSEU</name>
<keyword evidence="3 5" id="KW-0378">Hydrolase</keyword>
<dbReference type="Pfam" id="PF00082">
    <property type="entry name" value="Peptidase_S8"/>
    <property type="match status" value="1"/>
</dbReference>
<keyword evidence="2 5" id="KW-0645">Protease</keyword>
<feature type="chain" id="PRO_5046625460" evidence="6">
    <location>
        <begin position="27"/>
        <end position="1197"/>
    </location>
</feature>
<dbReference type="InterPro" id="IPR050131">
    <property type="entry name" value="Peptidase_S8_subtilisin-like"/>
</dbReference>
<evidence type="ECO:0000256" key="5">
    <source>
        <dbReference type="PROSITE-ProRule" id="PRU01240"/>
    </source>
</evidence>
<dbReference type="Proteomes" id="UP001156441">
    <property type="component" value="Unassembled WGS sequence"/>
</dbReference>
<dbReference type="InterPro" id="IPR023828">
    <property type="entry name" value="Peptidase_S8_Ser-AS"/>
</dbReference>
<dbReference type="InterPro" id="IPR000209">
    <property type="entry name" value="Peptidase_S8/S53_dom"/>
</dbReference>
<evidence type="ECO:0000313" key="8">
    <source>
        <dbReference type="EMBL" id="MCT2582855.1"/>
    </source>
</evidence>
<dbReference type="Gene3D" id="3.40.50.200">
    <property type="entry name" value="Peptidase S8/S53 domain"/>
    <property type="match status" value="1"/>
</dbReference>
<evidence type="ECO:0000256" key="1">
    <source>
        <dbReference type="ARBA" id="ARBA00011073"/>
    </source>
</evidence>
<dbReference type="PROSITE" id="PS51892">
    <property type="entry name" value="SUBTILASE"/>
    <property type="match status" value="1"/>
</dbReference>
<dbReference type="PROSITE" id="PS00138">
    <property type="entry name" value="SUBTILASE_SER"/>
    <property type="match status" value="1"/>
</dbReference>
<keyword evidence="9" id="KW-1185">Reference proteome</keyword>
<dbReference type="RefSeq" id="WP_260190189.1">
    <property type="nucleotide sequence ID" value="NZ_JAFFZE010000006.1"/>
</dbReference>
<feature type="active site" description="Charge relay system" evidence="5">
    <location>
        <position position="200"/>
    </location>
</feature>
<evidence type="ECO:0000313" key="9">
    <source>
        <dbReference type="Proteomes" id="UP001156441"/>
    </source>
</evidence>
<dbReference type="Gene3D" id="2.60.40.10">
    <property type="entry name" value="Immunoglobulins"/>
    <property type="match status" value="1"/>
</dbReference>
<dbReference type="PRINTS" id="PR00723">
    <property type="entry name" value="SUBTILISIN"/>
</dbReference>
<dbReference type="PANTHER" id="PTHR43806">
    <property type="entry name" value="PEPTIDASE S8"/>
    <property type="match status" value="1"/>
</dbReference>
<dbReference type="PANTHER" id="PTHR43806:SF11">
    <property type="entry name" value="CEREVISIN-RELATED"/>
    <property type="match status" value="1"/>
</dbReference>
<accession>A0ABT2J4R1</accession>
<dbReference type="SUPFAM" id="SSF52743">
    <property type="entry name" value="Subtilisin-like"/>
    <property type="match status" value="1"/>
</dbReference>